<organism evidence="1 2">
    <name type="scientific">Noviherbaspirillum album</name>
    <dbReference type="NCBI Taxonomy" id="3080276"/>
    <lineage>
        <taxon>Bacteria</taxon>
        <taxon>Pseudomonadati</taxon>
        <taxon>Pseudomonadota</taxon>
        <taxon>Betaproteobacteria</taxon>
        <taxon>Burkholderiales</taxon>
        <taxon>Oxalobacteraceae</taxon>
        <taxon>Noviherbaspirillum</taxon>
    </lineage>
</organism>
<dbReference type="Proteomes" id="UP001352263">
    <property type="component" value="Unassembled WGS sequence"/>
</dbReference>
<name>A0ABU6JA25_9BURK</name>
<accession>A0ABU6JA25</accession>
<proteinExistence type="predicted"/>
<protein>
    <submittedName>
        <fullName evidence="1">Uncharacterized protein</fullName>
    </submittedName>
</protein>
<sequence length="251" mass="28441">MTGRIPGVEALENADWRIDTVTTLSKPWTSPWTGETSPEGTLVKKVTVARLNRKQTLTVTIPNASALFLNIARRAYSEALSIRREHIHPNARRTELSLDDKTAFTYLECMFEAVVCAHTAVEAFVNELLPADKTYKRKNRHGEIEILSKEEIERRASLSEKVGTILPVAIGINSPKGIHRAYSDLQALTKIRDRLTHMKSIDRKSSGPEVDTVWHQLVICESPIDQAMCVIRYFSPKDDKCPRWLTSYPKK</sequence>
<evidence type="ECO:0000313" key="2">
    <source>
        <dbReference type="Proteomes" id="UP001352263"/>
    </source>
</evidence>
<gene>
    <name evidence="1" type="ORF">RY831_15175</name>
</gene>
<comment type="caution">
    <text evidence="1">The sequence shown here is derived from an EMBL/GenBank/DDBJ whole genome shotgun (WGS) entry which is preliminary data.</text>
</comment>
<keyword evidence="2" id="KW-1185">Reference proteome</keyword>
<dbReference type="RefSeq" id="WP_326507221.1">
    <property type="nucleotide sequence ID" value="NZ_JAWIIV010000011.1"/>
</dbReference>
<reference evidence="1 2" key="1">
    <citation type="submission" date="2023-10" db="EMBL/GenBank/DDBJ databases">
        <title>Noviherbaspirillum sp. CPCC 100848 genome assembly.</title>
        <authorList>
            <person name="Li X.Y."/>
            <person name="Fang X.M."/>
        </authorList>
    </citation>
    <scope>NUCLEOTIDE SEQUENCE [LARGE SCALE GENOMIC DNA]</scope>
    <source>
        <strain evidence="1 2">CPCC 100848</strain>
    </source>
</reference>
<evidence type="ECO:0000313" key="1">
    <source>
        <dbReference type="EMBL" id="MEC4720503.1"/>
    </source>
</evidence>
<dbReference type="EMBL" id="JAWIIV010000011">
    <property type="protein sequence ID" value="MEC4720503.1"/>
    <property type="molecule type" value="Genomic_DNA"/>
</dbReference>